<sequence length="253" mass="26765">MAPSTGAGPHRAPSLHVHLADLSAVYAAAEQGPPELPAPENTALRDRYAPGRRRAQAQASRLLVRAALSRATGWPAHRVPVVTDAGGRPHLSGTPAPWPYFNVSHDSGLLALVLGTGPCGIDVEDTGEDVLREVADRFCGTADRALLSEPGGARRLWAAKESVAKALGHGLRAGLSTIHFTGHPGREWSEATWRGRPAGLRTRVVKLGDRHLAVTAAAVPAVVRLTRWAPHPTGPDGRWELRPGASTHMTTGC</sequence>
<feature type="domain" description="4'-phosphopantetheinyl transferase" evidence="3">
    <location>
        <begin position="118"/>
        <end position="204"/>
    </location>
</feature>
<organism evidence="4 5">
    <name type="scientific">Streptomyces gulbargensis</name>
    <dbReference type="NCBI Taxonomy" id="364901"/>
    <lineage>
        <taxon>Bacteria</taxon>
        <taxon>Bacillati</taxon>
        <taxon>Actinomycetota</taxon>
        <taxon>Actinomycetes</taxon>
        <taxon>Kitasatosporales</taxon>
        <taxon>Streptomycetaceae</taxon>
        <taxon>Streptomyces</taxon>
    </lineage>
</organism>
<dbReference type="SUPFAM" id="SSF56214">
    <property type="entry name" value="4'-phosphopantetheinyl transferase"/>
    <property type="match status" value="2"/>
</dbReference>
<dbReference type="RefSeq" id="WP_345279540.1">
    <property type="nucleotide sequence ID" value="NZ_BAABAJ010000003.1"/>
</dbReference>
<name>A0ABP7LS50_9ACTN</name>
<dbReference type="InterPro" id="IPR008278">
    <property type="entry name" value="4-PPantetheinyl_Trfase_dom"/>
</dbReference>
<proteinExistence type="inferred from homology"/>
<evidence type="ECO:0000313" key="5">
    <source>
        <dbReference type="Proteomes" id="UP001501000"/>
    </source>
</evidence>
<evidence type="ECO:0000313" key="4">
    <source>
        <dbReference type="EMBL" id="GAA3904983.1"/>
    </source>
</evidence>
<dbReference type="Proteomes" id="UP001501000">
    <property type="component" value="Unassembled WGS sequence"/>
</dbReference>
<dbReference type="Gene3D" id="3.90.470.20">
    <property type="entry name" value="4'-phosphopantetheinyl transferase domain"/>
    <property type="match status" value="2"/>
</dbReference>
<comment type="similarity">
    <text evidence="1">Belongs to the P-Pant transferase superfamily. Gsp/Sfp/HetI/AcpT family.</text>
</comment>
<keyword evidence="2" id="KW-0808">Transferase</keyword>
<comment type="caution">
    <text evidence="4">The sequence shown here is derived from an EMBL/GenBank/DDBJ whole genome shotgun (WGS) entry which is preliminary data.</text>
</comment>
<dbReference type="PANTHER" id="PTHR12215:SF10">
    <property type="entry name" value="L-AMINOADIPATE-SEMIALDEHYDE DEHYDROGENASE-PHOSPHOPANTETHEINYL TRANSFERASE"/>
    <property type="match status" value="1"/>
</dbReference>
<protein>
    <recommendedName>
        <fullName evidence="3">4'-phosphopantetheinyl transferase domain-containing protein</fullName>
    </recommendedName>
</protein>
<dbReference type="InterPro" id="IPR050559">
    <property type="entry name" value="P-Pant_transferase_sf"/>
</dbReference>
<accession>A0ABP7LS50</accession>
<dbReference type="Pfam" id="PF01648">
    <property type="entry name" value="ACPS"/>
    <property type="match status" value="1"/>
</dbReference>
<evidence type="ECO:0000259" key="3">
    <source>
        <dbReference type="Pfam" id="PF01648"/>
    </source>
</evidence>
<dbReference type="EMBL" id="BAABAJ010000003">
    <property type="protein sequence ID" value="GAA3904983.1"/>
    <property type="molecule type" value="Genomic_DNA"/>
</dbReference>
<evidence type="ECO:0000256" key="1">
    <source>
        <dbReference type="ARBA" id="ARBA00010990"/>
    </source>
</evidence>
<dbReference type="InterPro" id="IPR037143">
    <property type="entry name" value="4-PPantetheinyl_Trfase_dom_sf"/>
</dbReference>
<reference evidence="5" key="1">
    <citation type="journal article" date="2019" name="Int. J. Syst. Evol. Microbiol.">
        <title>The Global Catalogue of Microorganisms (GCM) 10K type strain sequencing project: providing services to taxonomists for standard genome sequencing and annotation.</title>
        <authorList>
            <consortium name="The Broad Institute Genomics Platform"/>
            <consortium name="The Broad Institute Genome Sequencing Center for Infectious Disease"/>
            <person name="Wu L."/>
            <person name="Ma J."/>
        </authorList>
    </citation>
    <scope>NUCLEOTIDE SEQUENCE [LARGE SCALE GENOMIC DNA]</scope>
    <source>
        <strain evidence="5">JCM 16956</strain>
    </source>
</reference>
<gene>
    <name evidence="4" type="ORF">GCM10022244_13920</name>
</gene>
<keyword evidence="5" id="KW-1185">Reference proteome</keyword>
<dbReference type="PANTHER" id="PTHR12215">
    <property type="entry name" value="PHOSPHOPANTETHEINE TRANSFERASE"/>
    <property type="match status" value="1"/>
</dbReference>
<evidence type="ECO:0000256" key="2">
    <source>
        <dbReference type="ARBA" id="ARBA00022679"/>
    </source>
</evidence>